<reference evidence="3" key="1">
    <citation type="journal article" date="2019" name="Curr. Biol.">
        <title>Genome Sequence of Striga asiatica Provides Insight into the Evolution of Plant Parasitism.</title>
        <authorList>
            <person name="Yoshida S."/>
            <person name="Kim S."/>
            <person name="Wafula E.K."/>
            <person name="Tanskanen J."/>
            <person name="Kim Y.M."/>
            <person name="Honaas L."/>
            <person name="Yang Z."/>
            <person name="Spallek T."/>
            <person name="Conn C.E."/>
            <person name="Ichihashi Y."/>
            <person name="Cheong K."/>
            <person name="Cui S."/>
            <person name="Der J.P."/>
            <person name="Gundlach H."/>
            <person name="Jiao Y."/>
            <person name="Hori C."/>
            <person name="Ishida J.K."/>
            <person name="Kasahara H."/>
            <person name="Kiba T."/>
            <person name="Kim M.S."/>
            <person name="Koo N."/>
            <person name="Laohavisit A."/>
            <person name="Lee Y.H."/>
            <person name="Lumba S."/>
            <person name="McCourt P."/>
            <person name="Mortimer J.C."/>
            <person name="Mutuku J.M."/>
            <person name="Nomura T."/>
            <person name="Sasaki-Sekimoto Y."/>
            <person name="Seto Y."/>
            <person name="Wang Y."/>
            <person name="Wakatake T."/>
            <person name="Sakakibara H."/>
            <person name="Demura T."/>
            <person name="Yamaguchi S."/>
            <person name="Yoneyama K."/>
            <person name="Manabe R.I."/>
            <person name="Nelson D.C."/>
            <person name="Schulman A.H."/>
            <person name="Timko M.P."/>
            <person name="dePamphilis C.W."/>
            <person name="Choi D."/>
            <person name="Shirasu K."/>
        </authorList>
    </citation>
    <scope>NUCLEOTIDE SEQUENCE [LARGE SCALE GENOMIC DNA]</scope>
    <source>
        <strain evidence="3">cv. UVA1</strain>
    </source>
</reference>
<comment type="caution">
    <text evidence="2">The sequence shown here is derived from an EMBL/GenBank/DDBJ whole genome shotgun (WGS) entry which is preliminary data.</text>
</comment>
<feature type="compositionally biased region" description="Polar residues" evidence="1">
    <location>
        <begin position="17"/>
        <end position="26"/>
    </location>
</feature>
<dbReference type="Proteomes" id="UP000325081">
    <property type="component" value="Unassembled WGS sequence"/>
</dbReference>
<name>A0A5A7PP17_STRAF</name>
<dbReference type="EMBL" id="BKCP01004905">
    <property type="protein sequence ID" value="GER34489.1"/>
    <property type="molecule type" value="Genomic_DNA"/>
</dbReference>
<evidence type="ECO:0000256" key="1">
    <source>
        <dbReference type="SAM" id="MobiDB-lite"/>
    </source>
</evidence>
<evidence type="ECO:0000313" key="3">
    <source>
        <dbReference type="Proteomes" id="UP000325081"/>
    </source>
</evidence>
<dbReference type="AlphaFoldDB" id="A0A5A7PP17"/>
<feature type="region of interest" description="Disordered" evidence="1">
    <location>
        <begin position="13"/>
        <end position="55"/>
    </location>
</feature>
<proteinExistence type="predicted"/>
<organism evidence="2 3">
    <name type="scientific">Striga asiatica</name>
    <name type="common">Asiatic witchweed</name>
    <name type="synonym">Buchnera asiatica</name>
    <dbReference type="NCBI Taxonomy" id="4170"/>
    <lineage>
        <taxon>Eukaryota</taxon>
        <taxon>Viridiplantae</taxon>
        <taxon>Streptophyta</taxon>
        <taxon>Embryophyta</taxon>
        <taxon>Tracheophyta</taxon>
        <taxon>Spermatophyta</taxon>
        <taxon>Magnoliopsida</taxon>
        <taxon>eudicotyledons</taxon>
        <taxon>Gunneridae</taxon>
        <taxon>Pentapetalae</taxon>
        <taxon>asterids</taxon>
        <taxon>lamiids</taxon>
        <taxon>Lamiales</taxon>
        <taxon>Orobanchaceae</taxon>
        <taxon>Buchnereae</taxon>
        <taxon>Striga</taxon>
    </lineage>
</organism>
<sequence>MLSWDMVDLGPRIRACSGNSQQSDQKGSVGPSRWPTRSISDPKNSKTSHTFESHTNTPIHQVTGICKEPLLPSTVAVHCNFLLLGCGVVCEELGHDSTVVQLKHAASKTPFGLCASSDNDNDDDKIEPLDKFL</sequence>
<gene>
    <name evidence="2" type="ORF">STAS_10723</name>
</gene>
<protein>
    <submittedName>
        <fullName evidence="2">Uncharacterized protein</fullName>
    </submittedName>
</protein>
<feature type="compositionally biased region" description="Polar residues" evidence="1">
    <location>
        <begin position="35"/>
        <end position="55"/>
    </location>
</feature>
<evidence type="ECO:0000313" key="2">
    <source>
        <dbReference type="EMBL" id="GER34489.1"/>
    </source>
</evidence>
<keyword evidence="3" id="KW-1185">Reference proteome</keyword>
<accession>A0A5A7PP17</accession>